<gene>
    <name evidence="2" type="ORF">X801_10325</name>
</gene>
<dbReference type="Proteomes" id="UP000243686">
    <property type="component" value="Unassembled WGS sequence"/>
</dbReference>
<feature type="region of interest" description="Disordered" evidence="1">
    <location>
        <begin position="1"/>
        <end position="60"/>
    </location>
</feature>
<keyword evidence="3" id="KW-1185">Reference proteome</keyword>
<proteinExistence type="predicted"/>
<dbReference type="EMBL" id="KV907029">
    <property type="protein sequence ID" value="OON13892.1"/>
    <property type="molecule type" value="Genomic_DNA"/>
</dbReference>
<feature type="compositionally biased region" description="Low complexity" evidence="1">
    <location>
        <begin position="31"/>
        <end position="44"/>
    </location>
</feature>
<dbReference type="AlphaFoldDB" id="A0A1S8WHG2"/>
<sequence length="362" mass="40141">QSPENDDEIHSTPPTTPPKTTIKPEEHETKPTTTTTTVSGQTYTTDEHKLTTTTKTPEEVSIMEPKRQRLDTKQEEESYGSNIAVAKPAQSLFGIHYYKTDITVVRKQHLTLAQYKPADTGITQYYVTCIPDPFVNLVKVYDYIHYNAGTIWFSHFVPLQQSLSSTTQQDTPALNTTPYAYIAKDSLGILDSITAPTAIDVNVWSKTSDEGLMGLANVKTFHQGETLHYNFRFDNQMNRGKIPANQISTLRGPIVQHHDLRLDPAGASDGASTGGGCGTLAVPGTSSAYVALDQLCIGLHENEPSEPQQPTQANQLVWEQSEPNMEDLSTNEMTCDPFMDELGQNRTVLERDNDAYRHPAIP</sequence>
<evidence type="ECO:0000313" key="3">
    <source>
        <dbReference type="Proteomes" id="UP000243686"/>
    </source>
</evidence>
<feature type="non-terminal residue" evidence="2">
    <location>
        <position position="1"/>
    </location>
</feature>
<feature type="non-terminal residue" evidence="2">
    <location>
        <position position="362"/>
    </location>
</feature>
<evidence type="ECO:0000313" key="2">
    <source>
        <dbReference type="EMBL" id="OON13892.1"/>
    </source>
</evidence>
<reference evidence="2 3" key="1">
    <citation type="submission" date="2015-03" db="EMBL/GenBank/DDBJ databases">
        <title>Draft genome of the nematode, Opisthorchis viverrini.</title>
        <authorList>
            <person name="Mitreva M."/>
        </authorList>
    </citation>
    <scope>NUCLEOTIDE SEQUENCE [LARGE SCALE GENOMIC DNA]</scope>
    <source>
        <strain evidence="2">Khon Kaen</strain>
    </source>
</reference>
<evidence type="ECO:0000256" key="1">
    <source>
        <dbReference type="SAM" id="MobiDB-lite"/>
    </source>
</evidence>
<organism evidence="2 3">
    <name type="scientific">Opisthorchis viverrini</name>
    <name type="common">Southeast Asian liver fluke</name>
    <dbReference type="NCBI Taxonomy" id="6198"/>
    <lineage>
        <taxon>Eukaryota</taxon>
        <taxon>Metazoa</taxon>
        <taxon>Spiralia</taxon>
        <taxon>Lophotrochozoa</taxon>
        <taxon>Platyhelminthes</taxon>
        <taxon>Trematoda</taxon>
        <taxon>Digenea</taxon>
        <taxon>Opisthorchiida</taxon>
        <taxon>Opisthorchiata</taxon>
        <taxon>Opisthorchiidae</taxon>
        <taxon>Opisthorchis</taxon>
    </lineage>
</organism>
<name>A0A1S8WHG2_OPIVI</name>
<protein>
    <submittedName>
        <fullName evidence="2">Uncharacterized protein</fullName>
    </submittedName>
</protein>
<accession>A0A1S8WHG2</accession>